<evidence type="ECO:0000313" key="1">
    <source>
        <dbReference type="EMBL" id="GBP40068.1"/>
    </source>
</evidence>
<organism evidence="1 2">
    <name type="scientific">Eumeta variegata</name>
    <name type="common">Bagworm moth</name>
    <name type="synonym">Eumeta japonica</name>
    <dbReference type="NCBI Taxonomy" id="151549"/>
    <lineage>
        <taxon>Eukaryota</taxon>
        <taxon>Metazoa</taxon>
        <taxon>Ecdysozoa</taxon>
        <taxon>Arthropoda</taxon>
        <taxon>Hexapoda</taxon>
        <taxon>Insecta</taxon>
        <taxon>Pterygota</taxon>
        <taxon>Neoptera</taxon>
        <taxon>Endopterygota</taxon>
        <taxon>Lepidoptera</taxon>
        <taxon>Glossata</taxon>
        <taxon>Ditrysia</taxon>
        <taxon>Tineoidea</taxon>
        <taxon>Psychidae</taxon>
        <taxon>Oiketicinae</taxon>
        <taxon>Eumeta</taxon>
    </lineage>
</organism>
<accession>A0A4C1VLS9</accession>
<reference evidence="1 2" key="1">
    <citation type="journal article" date="2019" name="Commun. Biol.">
        <title>The bagworm genome reveals a unique fibroin gene that provides high tensile strength.</title>
        <authorList>
            <person name="Kono N."/>
            <person name="Nakamura H."/>
            <person name="Ohtoshi R."/>
            <person name="Tomita M."/>
            <person name="Numata K."/>
            <person name="Arakawa K."/>
        </authorList>
    </citation>
    <scope>NUCLEOTIDE SEQUENCE [LARGE SCALE GENOMIC DNA]</scope>
</reference>
<comment type="caution">
    <text evidence="1">The sequence shown here is derived from an EMBL/GenBank/DDBJ whole genome shotgun (WGS) entry which is preliminary data.</text>
</comment>
<keyword evidence="2" id="KW-1185">Reference proteome</keyword>
<evidence type="ECO:0000313" key="2">
    <source>
        <dbReference type="Proteomes" id="UP000299102"/>
    </source>
</evidence>
<dbReference type="Proteomes" id="UP000299102">
    <property type="component" value="Unassembled WGS sequence"/>
</dbReference>
<sequence>MRGTRTRACILLQTSASVSNSSVNISTQRERERKIPEWEVGEKRVNAQTSLLSLESDIAECGRMRLSVRVRERVHMRVQRAYMRHYCAACIYVCVNCVRGRKNEEARRWRNFVESIRSKLTVLQVVYGVRVGDVLSFYYLKLIITAEYVTPHLGRAHLSILISETLLSRASQDDGWLATVSDAPLPLHFMGGASVAHVSCIHFNWGGVAMHLIHICIIKHALAPLAPETPISGRTVTTAAF</sequence>
<proteinExistence type="predicted"/>
<dbReference type="EMBL" id="BGZK01000376">
    <property type="protein sequence ID" value="GBP40068.1"/>
    <property type="molecule type" value="Genomic_DNA"/>
</dbReference>
<dbReference type="OrthoDB" id="7425817at2759"/>
<gene>
    <name evidence="1" type="ORF">EVAR_33641_1</name>
</gene>
<dbReference type="AlphaFoldDB" id="A0A4C1VLS9"/>
<name>A0A4C1VLS9_EUMVA</name>
<protein>
    <submittedName>
        <fullName evidence="1">Uncharacterized protein</fullName>
    </submittedName>
</protein>